<organism evidence="3 5">
    <name type="scientific">Streptomyces fulvorobeus</name>
    <dbReference type="NCBI Taxonomy" id="284028"/>
    <lineage>
        <taxon>Bacteria</taxon>
        <taxon>Bacillati</taxon>
        <taxon>Actinomycetota</taxon>
        <taxon>Actinomycetes</taxon>
        <taxon>Kitasatosporales</taxon>
        <taxon>Streptomycetaceae</taxon>
        <taxon>Streptomyces</taxon>
    </lineage>
</organism>
<evidence type="ECO:0000313" key="5">
    <source>
        <dbReference type="Proteomes" id="UP000498980"/>
    </source>
</evidence>
<protein>
    <recommendedName>
        <fullName evidence="2">DNA primase/polymerase bifunctional N-terminal domain-containing protein</fullName>
    </recommendedName>
</protein>
<dbReference type="Gene3D" id="3.30.720.160">
    <property type="entry name" value="Bifunctional DNA primase/polymerase, N-terminal"/>
    <property type="match status" value="1"/>
</dbReference>
<feature type="region of interest" description="Disordered" evidence="1">
    <location>
        <begin position="343"/>
        <end position="385"/>
    </location>
</feature>
<keyword evidence="5" id="KW-1185">Reference proteome</keyword>
<name>A0A7J0C4K7_9ACTN</name>
<dbReference type="Proteomes" id="UP000498980">
    <property type="component" value="Unassembled WGS sequence"/>
</dbReference>
<reference evidence="4 6" key="2">
    <citation type="submission" date="2020-07" db="EMBL/GenBank/DDBJ databases">
        <title>Sequencing the genomes of 1000 actinobacteria strains.</title>
        <authorList>
            <person name="Klenk H.-P."/>
        </authorList>
    </citation>
    <scope>NUCLEOTIDE SEQUENCE [LARGE SCALE GENOMIC DNA]</scope>
    <source>
        <strain evidence="4 6">DSM 41455</strain>
    </source>
</reference>
<feature type="domain" description="DNA primase/polymerase bifunctional N-terminal" evidence="2">
    <location>
        <begin position="13"/>
        <end position="226"/>
    </location>
</feature>
<evidence type="ECO:0000313" key="4">
    <source>
        <dbReference type="EMBL" id="NYE40724.1"/>
    </source>
</evidence>
<dbReference type="AlphaFoldDB" id="A0A7J0C4K7"/>
<dbReference type="InterPro" id="IPR015330">
    <property type="entry name" value="DNA_primase/pol_bifunc_N"/>
</dbReference>
<comment type="caution">
    <text evidence="3">The sequence shown here is derived from an EMBL/GenBank/DDBJ whole genome shotgun (WGS) entry which is preliminary data.</text>
</comment>
<dbReference type="EMBL" id="BLWC01000001">
    <property type="protein sequence ID" value="GFM97027.1"/>
    <property type="molecule type" value="Genomic_DNA"/>
</dbReference>
<feature type="compositionally biased region" description="Polar residues" evidence="1">
    <location>
        <begin position="354"/>
        <end position="365"/>
    </location>
</feature>
<gene>
    <name evidence="4" type="ORF">HEB29_001735</name>
    <name evidence="3" type="ORF">Sfulv_18380</name>
</gene>
<evidence type="ECO:0000313" key="6">
    <source>
        <dbReference type="Proteomes" id="UP000530403"/>
    </source>
</evidence>
<dbReference type="Proteomes" id="UP000530403">
    <property type="component" value="Unassembled WGS sequence"/>
</dbReference>
<dbReference type="SMART" id="SM00943">
    <property type="entry name" value="Prim-Pol"/>
    <property type="match status" value="1"/>
</dbReference>
<evidence type="ECO:0000259" key="2">
    <source>
        <dbReference type="SMART" id="SM00943"/>
    </source>
</evidence>
<proteinExistence type="predicted"/>
<dbReference type="SUPFAM" id="SSF56747">
    <property type="entry name" value="Prim-pol domain"/>
    <property type="match status" value="1"/>
</dbReference>
<evidence type="ECO:0000313" key="3">
    <source>
        <dbReference type="EMBL" id="GFM97027.1"/>
    </source>
</evidence>
<dbReference type="RefSeq" id="WP_173313156.1">
    <property type="nucleotide sequence ID" value="NZ_BAAAUE010000007.1"/>
</dbReference>
<dbReference type="Pfam" id="PF09250">
    <property type="entry name" value="Prim-Pol"/>
    <property type="match status" value="1"/>
</dbReference>
<accession>A0A7J0C4K7</accession>
<evidence type="ECO:0000256" key="1">
    <source>
        <dbReference type="SAM" id="MobiDB-lite"/>
    </source>
</evidence>
<reference evidence="3 5" key="1">
    <citation type="submission" date="2020-05" db="EMBL/GenBank/DDBJ databases">
        <title>Whole genome shotgun sequence of Streptomyces fulvorobeus NBRC 15897.</title>
        <authorList>
            <person name="Komaki H."/>
            <person name="Tamura T."/>
        </authorList>
    </citation>
    <scope>NUCLEOTIDE SEQUENCE [LARGE SCALE GENOMIC DNA]</scope>
    <source>
        <strain evidence="3 5">NBRC 15897</strain>
    </source>
</reference>
<sequence length="884" mass="96675">MTDERTPDMRAAAREYDDCGLCVLPIKADGSKAPAVRSWTPYKVTRSTPEDHDAWFPAGKAAGIAVAYGATSGGIELIEFEGTAIEEDLLEEVTEIMQASGLGEEWQAILTGWASESPSGGRHFRVRLEGTPVSGNMKLASRLARPEEYTLEEKQRLAEKPASRIVRVQIETRGEGGYGLVEPSSGTVHATGRPYRRIAGGPATIPTISAERLDSIHEICRMVDALPKAESPKTTGKALPPLPDGGLRPGDDFERRADWAKILDGIFSPVTTRGGITYWGWADGKGGVKATTGRGDADRLYVFTTSSEFLAETPYSKFGAYAHLHHRGNHKAAAAALRDDGYGSAPTRRRLSSVPAQAQPFSDGSSALDPGHAPDPQDGFEGGPQLRAVSARPELDITNEADGIDGVLALMGEGRLPDLYKRSGGPCWVYRDDNDDPVVQQLGSDNLRAYLADHVSSFILKRNPLTEQMEEHRELLMPKSCATVLGRKDWPLPLLRGVVTSPVIRPDGSLLESPGYDRATGLYLEPRVPLRRLQPQVTKDSLDRAKSIVLGDVLHDFPWVKPSDRANFLGALLTPILRAYFHGPTQMVAITATAAGSGKTLLKDILKYCYGTADTAWPENDTELRKSITTQLYGTGSPVVVFDNLPNGFVLKTSILSALLTGEHWGDRILGATGKVTMRNDRLWVVTGNALRTGGDNKRRILWVRLDPDCPDPDQRDGFRVGDLRPWLRANASTLVAALVTFVRAWLAAGAPIVRVRKGDYSEWASMMAGLLHYLGVEGWMADTADAENQDDEQQEWSLFLEMWRDTYGAEAVATGAVIKGLPNHVPRKGDEPPSANQLGIWLKARQGRYFGVHKVVMVVDSHRKQNLWRVDVHADRGAGRHES</sequence>
<dbReference type="EMBL" id="JACCCF010000001">
    <property type="protein sequence ID" value="NYE40724.1"/>
    <property type="molecule type" value="Genomic_DNA"/>
</dbReference>